<dbReference type="Proteomes" id="UP000245916">
    <property type="component" value="Unassembled WGS sequence"/>
</dbReference>
<evidence type="ECO:0000256" key="2">
    <source>
        <dbReference type="ARBA" id="ARBA00007866"/>
    </source>
</evidence>
<dbReference type="InterPro" id="IPR001505">
    <property type="entry name" value="Copper_CuA"/>
</dbReference>
<keyword evidence="7 11" id="KW-0408">Iron</keyword>
<comment type="similarity">
    <text evidence="2">Belongs to the cytochrome c oxidase subunit 2 family.</text>
</comment>
<dbReference type="GO" id="GO:0020037">
    <property type="term" value="F:heme binding"/>
    <property type="evidence" value="ECO:0007669"/>
    <property type="project" value="InterPro"/>
</dbReference>
<keyword evidence="4 11" id="KW-0349">Heme</keyword>
<dbReference type="InterPro" id="IPR009056">
    <property type="entry name" value="Cyt_c-like_dom"/>
</dbReference>
<gene>
    <name evidence="15" type="ORF">DF286_14680</name>
</gene>
<keyword evidence="12" id="KW-0812">Transmembrane</keyword>
<evidence type="ECO:0000256" key="4">
    <source>
        <dbReference type="ARBA" id="ARBA00022617"/>
    </source>
</evidence>
<evidence type="ECO:0000259" key="13">
    <source>
        <dbReference type="PROSITE" id="PS50857"/>
    </source>
</evidence>
<dbReference type="Pfam" id="PF00116">
    <property type="entry name" value="COX2"/>
    <property type="match status" value="1"/>
</dbReference>
<comment type="catalytic activity">
    <reaction evidence="10">
        <text>4 Fe(II)-[cytochrome c] + O2 + 8 H(+)(in) = 4 Fe(III)-[cytochrome c] + 2 H2O + 4 H(+)(out)</text>
        <dbReference type="Rhea" id="RHEA:11436"/>
        <dbReference type="Rhea" id="RHEA-COMP:10350"/>
        <dbReference type="Rhea" id="RHEA-COMP:14399"/>
        <dbReference type="ChEBI" id="CHEBI:15377"/>
        <dbReference type="ChEBI" id="CHEBI:15378"/>
        <dbReference type="ChEBI" id="CHEBI:15379"/>
        <dbReference type="ChEBI" id="CHEBI:29033"/>
        <dbReference type="ChEBI" id="CHEBI:29034"/>
        <dbReference type="EC" id="7.1.1.9"/>
    </reaction>
</comment>
<evidence type="ECO:0000256" key="8">
    <source>
        <dbReference type="ARBA" id="ARBA00023008"/>
    </source>
</evidence>
<keyword evidence="5 11" id="KW-0479">Metal-binding</keyword>
<dbReference type="GO" id="GO:0016020">
    <property type="term" value="C:membrane"/>
    <property type="evidence" value="ECO:0007669"/>
    <property type="project" value="UniProtKB-SubCell"/>
</dbReference>
<evidence type="ECO:0000259" key="14">
    <source>
        <dbReference type="PROSITE" id="PS51007"/>
    </source>
</evidence>
<feature type="transmembrane region" description="Helical" evidence="12">
    <location>
        <begin position="23"/>
        <end position="48"/>
    </location>
</feature>
<protein>
    <submittedName>
        <fullName evidence="15">Cytochrome C oxidase subunit II</fullName>
    </submittedName>
</protein>
<dbReference type="InterPro" id="IPR008972">
    <property type="entry name" value="Cupredoxin"/>
</dbReference>
<accession>A0A2U2IZ44</accession>
<keyword evidence="6" id="KW-0249">Electron transport</keyword>
<dbReference type="GO" id="GO:0005507">
    <property type="term" value="F:copper ion binding"/>
    <property type="evidence" value="ECO:0007669"/>
    <property type="project" value="InterPro"/>
</dbReference>
<feature type="domain" description="Cytochrome c" evidence="14">
    <location>
        <begin position="217"/>
        <end position="309"/>
    </location>
</feature>
<dbReference type="SUPFAM" id="SSF46626">
    <property type="entry name" value="Cytochrome c"/>
    <property type="match status" value="1"/>
</dbReference>
<sequence>MSGNGLPLALDTSGPQGDPITTLSWVLIVGGGVILLIVLVALSIALFGGAWRRRIAGEKMVIIGGVLFPVVTLTGLLTYGLGLTAGLVGTEDADPVRIHVTGEQWWWRVEYLEPERFASANEIVIPAGRPALIDLASDNVIHSFWVPELAGKLDMIPGKTNRIRLLAAKPGVYYGACAEYCGGPHALMLFRVRALSPADYAVWLRREAGPALPPSEPLAAEGAALFRTLGCGGCHQVRGTPARGLAGPDLTHVASRLHLGAGILPNNKGTLGGWTANPQRLKPGVKMPAYSGLSAKELRALVTYMDRLE</sequence>
<proteinExistence type="inferred from homology"/>
<dbReference type="PROSITE" id="PS00078">
    <property type="entry name" value="COX2"/>
    <property type="match status" value="1"/>
</dbReference>
<evidence type="ECO:0000313" key="15">
    <source>
        <dbReference type="EMBL" id="PWG01363.1"/>
    </source>
</evidence>
<keyword evidence="12" id="KW-1133">Transmembrane helix</keyword>
<dbReference type="AlphaFoldDB" id="A0A2U2IZ44"/>
<dbReference type="CDD" id="cd04213">
    <property type="entry name" value="CuRO_CcO_Caa3_II"/>
    <property type="match status" value="1"/>
</dbReference>
<evidence type="ECO:0000256" key="1">
    <source>
        <dbReference type="ARBA" id="ARBA00004370"/>
    </source>
</evidence>
<dbReference type="GO" id="GO:0004129">
    <property type="term" value="F:cytochrome-c oxidase activity"/>
    <property type="evidence" value="ECO:0007669"/>
    <property type="project" value="UniProtKB-EC"/>
</dbReference>
<keyword evidence="8" id="KW-0186">Copper</keyword>
<evidence type="ECO:0000256" key="11">
    <source>
        <dbReference type="PROSITE-ProRule" id="PRU00433"/>
    </source>
</evidence>
<dbReference type="EMBL" id="QFFF01000002">
    <property type="protein sequence ID" value="PWG01363.1"/>
    <property type="molecule type" value="Genomic_DNA"/>
</dbReference>
<evidence type="ECO:0000256" key="10">
    <source>
        <dbReference type="ARBA" id="ARBA00047816"/>
    </source>
</evidence>
<evidence type="ECO:0000256" key="12">
    <source>
        <dbReference type="SAM" id="Phobius"/>
    </source>
</evidence>
<evidence type="ECO:0000256" key="5">
    <source>
        <dbReference type="ARBA" id="ARBA00022723"/>
    </source>
</evidence>
<dbReference type="Pfam" id="PF00034">
    <property type="entry name" value="Cytochrom_C"/>
    <property type="match status" value="1"/>
</dbReference>
<comment type="subcellular location">
    <subcellularLocation>
        <location evidence="1">Membrane</location>
    </subcellularLocation>
</comment>
<feature type="transmembrane region" description="Helical" evidence="12">
    <location>
        <begin position="60"/>
        <end position="81"/>
    </location>
</feature>
<dbReference type="PANTHER" id="PTHR22888:SF9">
    <property type="entry name" value="CYTOCHROME C OXIDASE SUBUNIT 2"/>
    <property type="match status" value="1"/>
</dbReference>
<dbReference type="InterPro" id="IPR002429">
    <property type="entry name" value="CcO_II-like_C"/>
</dbReference>
<keyword evidence="16" id="KW-1185">Reference proteome</keyword>
<dbReference type="InterPro" id="IPR034236">
    <property type="entry name" value="CuRO_CcO_Caa3_II"/>
</dbReference>
<feature type="domain" description="Cytochrome oxidase subunit II copper A binding" evidence="13">
    <location>
        <begin position="93"/>
        <end position="206"/>
    </location>
</feature>
<dbReference type="PROSITE" id="PS50857">
    <property type="entry name" value="COX2_CUA"/>
    <property type="match status" value="1"/>
</dbReference>
<dbReference type="InterPro" id="IPR045187">
    <property type="entry name" value="CcO_II"/>
</dbReference>
<evidence type="ECO:0000256" key="3">
    <source>
        <dbReference type="ARBA" id="ARBA00022448"/>
    </source>
</evidence>
<reference evidence="15 16" key="1">
    <citation type="submission" date="2018-05" db="EMBL/GenBank/DDBJ databases">
        <title>Genome of Sphingosinicella humi QZX222.</title>
        <authorList>
            <person name="Qiao Z."/>
            <person name="Wang G."/>
        </authorList>
    </citation>
    <scope>NUCLEOTIDE SEQUENCE [LARGE SCALE GENOMIC DNA]</scope>
    <source>
        <strain evidence="15 16">QZX222</strain>
    </source>
</reference>
<dbReference type="OrthoDB" id="9781261at2"/>
<name>A0A2U2IZ44_9SPHN</name>
<comment type="caution">
    <text evidence="15">The sequence shown here is derived from an EMBL/GenBank/DDBJ whole genome shotgun (WGS) entry which is preliminary data.</text>
</comment>
<evidence type="ECO:0000256" key="7">
    <source>
        <dbReference type="ARBA" id="ARBA00023004"/>
    </source>
</evidence>
<keyword evidence="3" id="KW-0813">Transport</keyword>
<organism evidence="15 16">
    <name type="scientific">Allosphingosinicella humi</name>
    <dbReference type="NCBI Taxonomy" id="2068657"/>
    <lineage>
        <taxon>Bacteria</taxon>
        <taxon>Pseudomonadati</taxon>
        <taxon>Pseudomonadota</taxon>
        <taxon>Alphaproteobacteria</taxon>
        <taxon>Sphingomonadales</taxon>
        <taxon>Sphingomonadaceae</taxon>
        <taxon>Allosphingosinicella</taxon>
    </lineage>
</organism>
<evidence type="ECO:0000313" key="16">
    <source>
        <dbReference type="Proteomes" id="UP000245916"/>
    </source>
</evidence>
<dbReference type="Gene3D" id="2.60.40.420">
    <property type="entry name" value="Cupredoxins - blue copper proteins"/>
    <property type="match status" value="1"/>
</dbReference>
<dbReference type="GO" id="GO:0042773">
    <property type="term" value="P:ATP synthesis coupled electron transport"/>
    <property type="evidence" value="ECO:0007669"/>
    <property type="project" value="TreeGrafter"/>
</dbReference>
<dbReference type="PANTHER" id="PTHR22888">
    <property type="entry name" value="CYTOCHROME C OXIDASE, SUBUNIT II"/>
    <property type="match status" value="1"/>
</dbReference>
<dbReference type="PROSITE" id="PS51007">
    <property type="entry name" value="CYTC"/>
    <property type="match status" value="1"/>
</dbReference>
<dbReference type="SUPFAM" id="SSF49503">
    <property type="entry name" value="Cupredoxins"/>
    <property type="match status" value="1"/>
</dbReference>
<dbReference type="InterPro" id="IPR036909">
    <property type="entry name" value="Cyt_c-like_dom_sf"/>
</dbReference>
<evidence type="ECO:0000256" key="6">
    <source>
        <dbReference type="ARBA" id="ARBA00022982"/>
    </source>
</evidence>
<keyword evidence="9 12" id="KW-0472">Membrane</keyword>
<evidence type="ECO:0000256" key="9">
    <source>
        <dbReference type="ARBA" id="ARBA00023136"/>
    </source>
</evidence>